<feature type="binding site" evidence="5">
    <location>
        <position position="158"/>
    </location>
    <ligand>
        <name>L-ornithine</name>
        <dbReference type="ChEBI" id="CHEBI:46911"/>
    </ligand>
</feature>
<feature type="domain" description="Aspartate/ornithine carbamoyltransferase carbamoyl-P binding" evidence="7">
    <location>
        <begin position="3"/>
        <end position="140"/>
    </location>
</feature>
<dbReference type="InterPro" id="IPR002292">
    <property type="entry name" value="Orn/put_carbamltrans"/>
</dbReference>
<dbReference type="InterPro" id="IPR006132">
    <property type="entry name" value="Asp/Orn_carbamoyltranf_P-bd"/>
</dbReference>
<dbReference type="GO" id="GO:0019240">
    <property type="term" value="P:citrulline biosynthetic process"/>
    <property type="evidence" value="ECO:0007669"/>
    <property type="project" value="TreeGrafter"/>
</dbReference>
<organism evidence="8 9">
    <name type="scientific">Oxyplasma meridianum</name>
    <dbReference type="NCBI Taxonomy" id="3073602"/>
    <lineage>
        <taxon>Archaea</taxon>
        <taxon>Methanobacteriati</taxon>
        <taxon>Thermoplasmatota</taxon>
        <taxon>Thermoplasmata</taxon>
        <taxon>Thermoplasmatales</taxon>
        <taxon>Thermoplasmataceae</taxon>
        <taxon>Oxyplasma</taxon>
    </lineage>
</organism>
<dbReference type="GO" id="GO:0005737">
    <property type="term" value="C:cytoplasm"/>
    <property type="evidence" value="ECO:0007669"/>
    <property type="project" value="UniProtKB-SubCell"/>
</dbReference>
<dbReference type="GO" id="GO:0016597">
    <property type="term" value="F:amino acid binding"/>
    <property type="evidence" value="ECO:0007669"/>
    <property type="project" value="InterPro"/>
</dbReference>
<feature type="binding site" evidence="5">
    <location>
        <position position="76"/>
    </location>
    <ligand>
        <name>carbamoyl phosphate</name>
        <dbReference type="ChEBI" id="CHEBI:58228"/>
    </ligand>
</feature>
<dbReference type="KEGG" id="omr:OXIME_000535"/>
<proteinExistence type="inferred from homology"/>
<dbReference type="FunFam" id="3.40.50.1370:FF:000008">
    <property type="entry name" value="Ornithine carbamoyltransferase"/>
    <property type="match status" value="1"/>
</dbReference>
<sequence length="302" mass="33455">MKRDIISVTDMMEDLEDIVDLSIKLKKERYSSYDVARNRILGMIFEKPSTRTRVSLETGMTQIGGHAIYLNPNDMQVGRGETVADTARVLSRMVDVISYRAFKHSNVVELAKNASVPVINALDDLEHPVQIVADLMTIKEKKGKLAGLKLAYSGDGNNMANSLMLGCAITGMDASIGCPEKYKPNAEIFNMAKEIGESTGSRIEIVHHPAKAVESADIIYTDVWVSMGEESQKSEKEKIFKPFQVNDDLVSHANKDYLFMHCLPAHRGLEVSESVMGSLHSVVFDEAENRLHTAKGILLTLL</sequence>
<dbReference type="EMBL" id="CP133772">
    <property type="protein sequence ID" value="WYX99986.1"/>
    <property type="molecule type" value="Genomic_DNA"/>
</dbReference>
<reference evidence="8 9" key="1">
    <citation type="submission" date="2023-09" db="EMBL/GenBank/DDBJ databases">
        <authorList>
            <person name="Golyshina O.V."/>
            <person name="Lunev E.A."/>
            <person name="Bargiela R."/>
            <person name="Gaines M.C."/>
            <person name="Daum B."/>
            <person name="Bale N.J."/>
            <person name="Koenen M."/>
            <person name="Sinninghe Damst J.S."/>
            <person name="Yakimov M."/>
            <person name="Golyshin P.N."/>
        </authorList>
    </citation>
    <scope>NUCLEOTIDE SEQUENCE [LARGE SCALE GENOMIC DNA]</scope>
    <source>
        <strain evidence="8 9">M1</strain>
    </source>
</reference>
<evidence type="ECO:0000256" key="5">
    <source>
        <dbReference type="HAMAP-Rule" id="MF_01109"/>
    </source>
</evidence>
<dbReference type="PANTHER" id="PTHR45753:SF3">
    <property type="entry name" value="ORNITHINE TRANSCARBAMYLASE, MITOCHONDRIAL"/>
    <property type="match status" value="1"/>
</dbReference>
<comment type="subcellular location">
    <subcellularLocation>
        <location evidence="5">Cytoplasm</location>
    </subcellularLocation>
</comment>
<dbReference type="PROSITE" id="PS00097">
    <property type="entry name" value="CARBAMOYLTRANSFERASE"/>
    <property type="match status" value="1"/>
</dbReference>
<dbReference type="HAMAP" id="MF_01109">
    <property type="entry name" value="OTCase"/>
    <property type="match status" value="1"/>
</dbReference>
<keyword evidence="5" id="KW-0963">Cytoplasm</keyword>
<dbReference type="SUPFAM" id="SSF53671">
    <property type="entry name" value="Aspartate/ornithine carbamoyltransferase"/>
    <property type="match status" value="1"/>
</dbReference>
<feature type="binding site" evidence="5">
    <location>
        <begin position="127"/>
        <end position="130"/>
    </location>
    <ligand>
        <name>carbamoyl phosphate</name>
        <dbReference type="ChEBI" id="CHEBI:58228"/>
    </ligand>
</feature>
<dbReference type="Gene3D" id="3.40.50.1370">
    <property type="entry name" value="Aspartate/ornithine carbamoyltransferase"/>
    <property type="match status" value="2"/>
</dbReference>
<dbReference type="InterPro" id="IPR006130">
    <property type="entry name" value="Asp/Orn_carbamoylTrfase"/>
</dbReference>
<accession>A0AAX4NGM0</accession>
<dbReference type="InterPro" id="IPR006131">
    <property type="entry name" value="Asp_carbamoyltransf_Asp/Orn-bd"/>
</dbReference>
<dbReference type="PANTHER" id="PTHR45753">
    <property type="entry name" value="ORNITHINE CARBAMOYLTRANSFERASE, MITOCHONDRIAL"/>
    <property type="match status" value="1"/>
</dbReference>
<evidence type="ECO:0000256" key="1">
    <source>
        <dbReference type="ARBA" id="ARBA00007805"/>
    </source>
</evidence>
<protein>
    <recommendedName>
        <fullName evidence="2 5">Ornithine carbamoyltransferase</fullName>
        <shortName evidence="5">OTCase</shortName>
        <ecNumber evidence="2 5">2.1.3.3</ecNumber>
    </recommendedName>
</protein>
<feature type="binding site" evidence="5">
    <location>
        <begin position="262"/>
        <end position="263"/>
    </location>
    <ligand>
        <name>carbamoyl phosphate</name>
        <dbReference type="ChEBI" id="CHEBI:58228"/>
    </ligand>
</feature>
<evidence type="ECO:0000259" key="6">
    <source>
        <dbReference type="Pfam" id="PF00185"/>
    </source>
</evidence>
<comment type="similarity">
    <text evidence="1 5">Belongs to the aspartate/ornithine carbamoyltransferase superfamily. OTCase family.</text>
</comment>
<evidence type="ECO:0000313" key="8">
    <source>
        <dbReference type="EMBL" id="WYX99986.1"/>
    </source>
</evidence>
<evidence type="ECO:0000256" key="4">
    <source>
        <dbReference type="ARBA" id="ARBA00048772"/>
    </source>
</evidence>
<dbReference type="Pfam" id="PF02729">
    <property type="entry name" value="OTCace_N"/>
    <property type="match status" value="1"/>
</dbReference>
<dbReference type="GO" id="GO:0004585">
    <property type="term" value="F:ornithine carbamoyltransferase activity"/>
    <property type="evidence" value="ECO:0007669"/>
    <property type="project" value="UniProtKB-UniRule"/>
</dbReference>
<dbReference type="InterPro" id="IPR036901">
    <property type="entry name" value="Asp/Orn_carbamoylTrfase_sf"/>
</dbReference>
<comment type="catalytic activity">
    <reaction evidence="4 5">
        <text>carbamoyl phosphate + L-ornithine = L-citrulline + phosphate + H(+)</text>
        <dbReference type="Rhea" id="RHEA:19513"/>
        <dbReference type="ChEBI" id="CHEBI:15378"/>
        <dbReference type="ChEBI" id="CHEBI:43474"/>
        <dbReference type="ChEBI" id="CHEBI:46911"/>
        <dbReference type="ChEBI" id="CHEBI:57743"/>
        <dbReference type="ChEBI" id="CHEBI:58228"/>
        <dbReference type="EC" id="2.1.3.3"/>
    </reaction>
</comment>
<dbReference type="GeneID" id="95967262"/>
<dbReference type="PRINTS" id="PR00102">
    <property type="entry name" value="OTCASE"/>
</dbReference>
<evidence type="ECO:0000313" key="9">
    <source>
        <dbReference type="Proteomes" id="UP001451606"/>
    </source>
</evidence>
<keyword evidence="9" id="KW-1185">Reference proteome</keyword>
<dbReference type="AlphaFoldDB" id="A0AAX4NGM0"/>
<dbReference type="NCBIfam" id="TIGR00658">
    <property type="entry name" value="orni_carb_tr"/>
    <property type="match status" value="1"/>
</dbReference>
<feature type="binding site" evidence="5">
    <location>
        <position position="222"/>
    </location>
    <ligand>
        <name>L-ornithine</name>
        <dbReference type="ChEBI" id="CHEBI:46911"/>
    </ligand>
</feature>
<dbReference type="PRINTS" id="PR00100">
    <property type="entry name" value="AOTCASE"/>
</dbReference>
<dbReference type="GO" id="GO:0042450">
    <property type="term" value="P:L-arginine biosynthetic process via ornithine"/>
    <property type="evidence" value="ECO:0007669"/>
    <property type="project" value="UniProtKB-UniRule"/>
</dbReference>
<evidence type="ECO:0000256" key="3">
    <source>
        <dbReference type="ARBA" id="ARBA00022679"/>
    </source>
</evidence>
<dbReference type="InterPro" id="IPR024904">
    <property type="entry name" value="OTCase_ArgI"/>
</dbReference>
<keyword evidence="3 5" id="KW-0808">Transferase</keyword>
<dbReference type="NCBIfam" id="NF001986">
    <property type="entry name" value="PRK00779.1"/>
    <property type="match status" value="1"/>
</dbReference>
<name>A0AAX4NGM0_9ARCH</name>
<feature type="binding site" evidence="5">
    <location>
        <position position="290"/>
    </location>
    <ligand>
        <name>carbamoyl phosphate</name>
        <dbReference type="ChEBI" id="CHEBI:58228"/>
    </ligand>
</feature>
<dbReference type="Pfam" id="PF00185">
    <property type="entry name" value="OTCace"/>
    <property type="match status" value="1"/>
</dbReference>
<feature type="binding site" evidence="5">
    <location>
        <position position="100"/>
    </location>
    <ligand>
        <name>carbamoyl phosphate</name>
        <dbReference type="ChEBI" id="CHEBI:58228"/>
    </ligand>
</feature>
<feature type="binding site" evidence="5">
    <location>
        <begin position="226"/>
        <end position="227"/>
    </location>
    <ligand>
        <name>L-ornithine</name>
        <dbReference type="ChEBI" id="CHEBI:46911"/>
    </ligand>
</feature>
<evidence type="ECO:0000259" key="7">
    <source>
        <dbReference type="Pfam" id="PF02729"/>
    </source>
</evidence>
<dbReference type="RefSeq" id="WP_393971943.1">
    <property type="nucleotide sequence ID" value="NZ_CP133772.1"/>
</dbReference>
<gene>
    <name evidence="8" type="primary">argF</name>
    <name evidence="8" type="ORF">OXIME_000535</name>
</gene>
<dbReference type="Proteomes" id="UP001451606">
    <property type="component" value="Chromosome"/>
</dbReference>
<feature type="binding site" evidence="5">
    <location>
        <begin position="49"/>
        <end position="52"/>
    </location>
    <ligand>
        <name>carbamoyl phosphate</name>
        <dbReference type="ChEBI" id="CHEBI:58228"/>
    </ligand>
</feature>
<feature type="domain" description="Aspartate/ornithine carbamoyltransferase Asp/Orn-binding" evidence="6">
    <location>
        <begin position="147"/>
        <end position="300"/>
    </location>
</feature>
<evidence type="ECO:0000256" key="2">
    <source>
        <dbReference type="ARBA" id="ARBA00013007"/>
    </source>
</evidence>
<dbReference type="EC" id="2.1.3.3" evidence="2 5"/>